<feature type="transmembrane region" description="Helical" evidence="7">
    <location>
        <begin position="831"/>
        <end position="853"/>
    </location>
</feature>
<dbReference type="Pfam" id="PF12704">
    <property type="entry name" value="MacB_PCD"/>
    <property type="match status" value="2"/>
</dbReference>
<keyword evidence="11" id="KW-1185">Reference proteome</keyword>
<dbReference type="NCBIfam" id="TIGR03434">
    <property type="entry name" value="ADOP"/>
    <property type="match status" value="1"/>
</dbReference>
<dbReference type="RefSeq" id="WP_013570140.1">
    <property type="nucleotide sequence ID" value="NC_014963.1"/>
</dbReference>
<dbReference type="PANTHER" id="PTHR30572:SF4">
    <property type="entry name" value="ABC TRANSPORTER PERMEASE YTRF"/>
    <property type="match status" value="1"/>
</dbReference>
<gene>
    <name evidence="10" type="ordered locus">AciPR4_3658</name>
</gene>
<evidence type="ECO:0000256" key="2">
    <source>
        <dbReference type="ARBA" id="ARBA00022475"/>
    </source>
</evidence>
<feature type="transmembrane region" description="Helical" evidence="7">
    <location>
        <begin position="471"/>
        <end position="492"/>
    </location>
</feature>
<evidence type="ECO:0000313" key="11">
    <source>
        <dbReference type="Proteomes" id="UP000006844"/>
    </source>
</evidence>
<dbReference type="AlphaFoldDB" id="E8UZR7"/>
<evidence type="ECO:0000256" key="1">
    <source>
        <dbReference type="ARBA" id="ARBA00004651"/>
    </source>
</evidence>
<organism evidence="10 11">
    <name type="scientific">Terriglobus saanensis (strain ATCC BAA-1853 / DSM 23119 / SP1PR4)</name>
    <dbReference type="NCBI Taxonomy" id="401053"/>
    <lineage>
        <taxon>Bacteria</taxon>
        <taxon>Pseudomonadati</taxon>
        <taxon>Acidobacteriota</taxon>
        <taxon>Terriglobia</taxon>
        <taxon>Terriglobales</taxon>
        <taxon>Acidobacteriaceae</taxon>
        <taxon>Terriglobus</taxon>
    </lineage>
</organism>
<dbReference type="KEGG" id="tsa:AciPR4_3658"/>
<feature type="transmembrane region" description="Helical" evidence="7">
    <location>
        <begin position="370"/>
        <end position="394"/>
    </location>
</feature>
<evidence type="ECO:0000256" key="7">
    <source>
        <dbReference type="SAM" id="Phobius"/>
    </source>
</evidence>
<evidence type="ECO:0000259" key="9">
    <source>
        <dbReference type="Pfam" id="PF12704"/>
    </source>
</evidence>
<sequence>MNRYLSEVAGRMKSIFRREQLKRELTEELAFHQTMLRERLLREGATEQEVDAAARRTFGNPSRWKERLSELRQFQTVENLLRDLRFSARMLKKAPAFAAVAVLTLALGVGANTAVFSLINGLLLRPLPVPESEQLAVLRYEEGGPQPGYDFNTPFFRSLEKRHEVFSQVFAFNGDTLQVRGESGNENVPGVLVSGQFFQALETAPLLGRYLTPGDDQPGGSPAGLAVVISEHFWETRFGRASNAVGQQLVIANVPFTVVGVMPKSFIGADPTLRPEIFAPLSADPVIDAPRNHIDAGVNTSWLTVMARLQPGVGLEKANAALLTYSGAILHESDADGAFIAEMEKAHFRVEAETGSRGFTYARALFRKPLVAMASMCGGVLLLACLNLAGLLMARSAARERELSTRLAVGGTRGRLIQQLLVESMLIAVLGTSAGLAMAPAVSRSLAALIMSGNSMSNSRLQLDTSLDLRVFVFAAIIAIVATVLIGLLPALRATGNDLSESIKGQHAATQGQKRRGMLPQVLLASEVALALVLVVGAGLLATSMVRLFQSGVGFDPKGLVNVAFKMDKQSLEGDALTQVYQQLGEDLKRQPNVKSVSFEFIVPLSGRGWNGKFAIPGQSSQLLFLNSVGPDYFGTMRIPVEMGREFRWTDTKSSGLKIILNESAAKLLFPGSIAVGKQVVREHDHASMEVVAVVGDAKYRNLRRPAPPAAYVPIQQDDAPKQSLTAVLRVNGSLTPLASALRPLTARLAPTIPAPVLTTVDEVITDSMSAEWLMAILSIFFAGCALLVTGIGLYGTLAYATARRTSEIGIRMALGAERGGVVAMIFRENALVATVGCGAGLVVAVLASKVLASFLYGTTAHDPMVFVGSVAALIVLASAASILPAIRAARIEPATAIRGE</sequence>
<name>E8UZR7_TERSS</name>
<evidence type="ECO:0000256" key="3">
    <source>
        <dbReference type="ARBA" id="ARBA00022692"/>
    </source>
</evidence>
<comment type="similarity">
    <text evidence="6">Belongs to the ABC-4 integral membrane protein family.</text>
</comment>
<accession>E8UZR7</accession>
<dbReference type="HOGENOM" id="CLU_009433_1_0_0"/>
<evidence type="ECO:0000256" key="4">
    <source>
        <dbReference type="ARBA" id="ARBA00022989"/>
    </source>
</evidence>
<keyword evidence="4 7" id="KW-1133">Transmembrane helix</keyword>
<keyword evidence="2" id="KW-1003">Cell membrane</keyword>
<dbReference type="GO" id="GO:0005886">
    <property type="term" value="C:plasma membrane"/>
    <property type="evidence" value="ECO:0007669"/>
    <property type="project" value="UniProtKB-SubCell"/>
</dbReference>
<dbReference type="EMBL" id="CP002467">
    <property type="protein sequence ID" value="ADV84410.1"/>
    <property type="molecule type" value="Genomic_DNA"/>
</dbReference>
<feature type="transmembrane region" description="Helical" evidence="7">
    <location>
        <begin position="522"/>
        <end position="542"/>
    </location>
</feature>
<dbReference type="InterPro" id="IPR025857">
    <property type="entry name" value="MacB_PCD"/>
</dbReference>
<dbReference type="eggNOG" id="COG0577">
    <property type="taxonomic scope" value="Bacteria"/>
</dbReference>
<keyword evidence="3 7" id="KW-0812">Transmembrane</keyword>
<evidence type="ECO:0000256" key="6">
    <source>
        <dbReference type="ARBA" id="ARBA00038076"/>
    </source>
</evidence>
<feature type="domain" description="MacB-like periplasmic core" evidence="9">
    <location>
        <begin position="529"/>
        <end position="718"/>
    </location>
</feature>
<feature type="transmembrane region" description="Helical" evidence="7">
    <location>
        <begin position="94"/>
        <end position="119"/>
    </location>
</feature>
<proteinExistence type="inferred from homology"/>
<evidence type="ECO:0000256" key="5">
    <source>
        <dbReference type="ARBA" id="ARBA00023136"/>
    </source>
</evidence>
<reference evidence="10 11" key="1">
    <citation type="journal article" date="2012" name="Stand. Genomic Sci.">
        <title>Complete genome sequence of Terriglobus saanensis type strain SP1PR4(T), an Acidobacteria from tundra soil.</title>
        <authorList>
            <person name="Rawat S.R."/>
            <person name="Mannisto M.K."/>
            <person name="Starovoytov V."/>
            <person name="Goodwin L."/>
            <person name="Nolan M."/>
            <person name="Hauser L."/>
            <person name="Land M."/>
            <person name="Davenport K.W."/>
            <person name="Woyke T."/>
            <person name="Haggblom M.M."/>
        </authorList>
    </citation>
    <scope>NUCLEOTIDE SEQUENCE</scope>
    <source>
        <strain evidence="11">ATCC BAA-1853 / DSM 23119 / SP1PR4</strain>
    </source>
</reference>
<feature type="domain" description="MacB-like periplasmic core" evidence="9">
    <location>
        <begin position="99"/>
        <end position="322"/>
    </location>
</feature>
<protein>
    <submittedName>
        <fullName evidence="10">Permease</fullName>
    </submittedName>
</protein>
<feature type="domain" description="ABC3 transporter permease C-terminal" evidence="8">
    <location>
        <begin position="378"/>
        <end position="495"/>
    </location>
</feature>
<dbReference type="InterPro" id="IPR050250">
    <property type="entry name" value="Macrolide_Exporter_MacB"/>
</dbReference>
<dbReference type="OrthoDB" id="101289at2"/>
<evidence type="ECO:0000313" key="10">
    <source>
        <dbReference type="EMBL" id="ADV84410.1"/>
    </source>
</evidence>
<dbReference type="GO" id="GO:0022857">
    <property type="term" value="F:transmembrane transporter activity"/>
    <property type="evidence" value="ECO:0007669"/>
    <property type="project" value="TreeGrafter"/>
</dbReference>
<dbReference type="InterPro" id="IPR003838">
    <property type="entry name" value="ABC3_permease_C"/>
</dbReference>
<dbReference type="PANTHER" id="PTHR30572">
    <property type="entry name" value="MEMBRANE COMPONENT OF TRANSPORTER-RELATED"/>
    <property type="match status" value="1"/>
</dbReference>
<dbReference type="STRING" id="401053.AciPR4_3658"/>
<dbReference type="Proteomes" id="UP000006844">
    <property type="component" value="Chromosome"/>
</dbReference>
<feature type="transmembrane region" description="Helical" evidence="7">
    <location>
        <begin position="865"/>
        <end position="887"/>
    </location>
</feature>
<dbReference type="InterPro" id="IPR017800">
    <property type="entry name" value="ADOP"/>
</dbReference>
<feature type="transmembrane region" description="Helical" evidence="7">
    <location>
        <begin position="773"/>
        <end position="803"/>
    </location>
</feature>
<comment type="subcellular location">
    <subcellularLocation>
        <location evidence="1">Cell membrane</location>
        <topology evidence="1">Multi-pass membrane protein</topology>
    </subcellularLocation>
</comment>
<evidence type="ECO:0000259" key="8">
    <source>
        <dbReference type="Pfam" id="PF02687"/>
    </source>
</evidence>
<feature type="transmembrane region" description="Helical" evidence="7">
    <location>
        <begin position="425"/>
        <end position="451"/>
    </location>
</feature>
<dbReference type="Pfam" id="PF02687">
    <property type="entry name" value="FtsX"/>
    <property type="match status" value="2"/>
</dbReference>
<keyword evidence="5 7" id="KW-0472">Membrane</keyword>
<feature type="domain" description="ABC3 transporter permease C-terminal" evidence="8">
    <location>
        <begin position="780"/>
        <end position="894"/>
    </location>
</feature>